<dbReference type="EMBL" id="JAVREH010000002">
    <property type="protein sequence ID" value="MDT0260185.1"/>
    <property type="molecule type" value="Genomic_DNA"/>
</dbReference>
<dbReference type="Gene3D" id="1.10.260.40">
    <property type="entry name" value="lambda repressor-like DNA-binding domains"/>
    <property type="match status" value="1"/>
</dbReference>
<evidence type="ECO:0000313" key="3">
    <source>
        <dbReference type="Proteomes" id="UP001183176"/>
    </source>
</evidence>
<gene>
    <name evidence="2" type="ORF">RM423_02140</name>
</gene>
<keyword evidence="3" id="KW-1185">Reference proteome</keyword>
<dbReference type="RefSeq" id="WP_311421344.1">
    <property type="nucleotide sequence ID" value="NZ_JAVREH010000002.1"/>
</dbReference>
<dbReference type="InterPro" id="IPR001387">
    <property type="entry name" value="Cro/C1-type_HTH"/>
</dbReference>
<accession>A0ABU2J5C2</accession>
<evidence type="ECO:0000313" key="2">
    <source>
        <dbReference type="EMBL" id="MDT0260185.1"/>
    </source>
</evidence>
<dbReference type="PROSITE" id="PS50943">
    <property type="entry name" value="HTH_CROC1"/>
    <property type="match status" value="1"/>
</dbReference>
<organism evidence="2 3">
    <name type="scientific">Jatrophihabitans lederbergiae</name>
    <dbReference type="NCBI Taxonomy" id="3075547"/>
    <lineage>
        <taxon>Bacteria</taxon>
        <taxon>Bacillati</taxon>
        <taxon>Actinomycetota</taxon>
        <taxon>Actinomycetes</taxon>
        <taxon>Jatrophihabitantales</taxon>
        <taxon>Jatrophihabitantaceae</taxon>
        <taxon>Jatrophihabitans</taxon>
    </lineage>
</organism>
<sequence>MQLRSRQALADYIDLLGLSERQVARSAGLSHSTVNHLVTGRRVSCSLRTAMAIERVLDCPPGLLFAPDTDADRLALSRLWSRSDARGNPDSGADSQQR</sequence>
<dbReference type="SUPFAM" id="SSF47413">
    <property type="entry name" value="lambda repressor-like DNA-binding domains"/>
    <property type="match status" value="1"/>
</dbReference>
<dbReference type="Proteomes" id="UP001183176">
    <property type="component" value="Unassembled WGS sequence"/>
</dbReference>
<protein>
    <submittedName>
        <fullName evidence="2">Helix-turn-helix transcriptional regulator</fullName>
    </submittedName>
</protein>
<comment type="caution">
    <text evidence="2">The sequence shown here is derived from an EMBL/GenBank/DDBJ whole genome shotgun (WGS) entry which is preliminary data.</text>
</comment>
<dbReference type="CDD" id="cd00093">
    <property type="entry name" value="HTH_XRE"/>
    <property type="match status" value="1"/>
</dbReference>
<reference evidence="3" key="1">
    <citation type="submission" date="2023-07" db="EMBL/GenBank/DDBJ databases">
        <title>30 novel species of actinomycetes from the DSMZ collection.</title>
        <authorList>
            <person name="Nouioui I."/>
        </authorList>
    </citation>
    <scope>NUCLEOTIDE SEQUENCE [LARGE SCALE GENOMIC DNA]</scope>
    <source>
        <strain evidence="3">DSM 44399</strain>
    </source>
</reference>
<dbReference type="InterPro" id="IPR010982">
    <property type="entry name" value="Lambda_DNA-bd_dom_sf"/>
</dbReference>
<dbReference type="SMART" id="SM00530">
    <property type="entry name" value="HTH_XRE"/>
    <property type="match status" value="1"/>
</dbReference>
<dbReference type="Pfam" id="PF01381">
    <property type="entry name" value="HTH_3"/>
    <property type="match status" value="1"/>
</dbReference>
<evidence type="ECO:0000259" key="1">
    <source>
        <dbReference type="PROSITE" id="PS50943"/>
    </source>
</evidence>
<proteinExistence type="predicted"/>
<feature type="domain" description="HTH cro/C1-type" evidence="1">
    <location>
        <begin position="9"/>
        <end position="64"/>
    </location>
</feature>
<name>A0ABU2J5C2_9ACTN</name>